<feature type="transmembrane region" description="Helical" evidence="1">
    <location>
        <begin position="211"/>
        <end position="232"/>
    </location>
</feature>
<gene>
    <name evidence="2" type="ORF">AW08_00660</name>
</gene>
<dbReference type="SUPFAM" id="SSF48371">
    <property type="entry name" value="ARM repeat"/>
    <property type="match status" value="1"/>
</dbReference>
<feature type="transmembrane region" description="Helical" evidence="1">
    <location>
        <begin position="138"/>
        <end position="159"/>
    </location>
</feature>
<evidence type="ECO:0000313" key="3">
    <source>
        <dbReference type="Proteomes" id="UP000020218"/>
    </source>
</evidence>
<protein>
    <recommendedName>
        <fullName evidence="4">HEAT repeat domain-containing protein</fullName>
    </recommendedName>
</protein>
<proteinExistence type="predicted"/>
<dbReference type="Proteomes" id="UP000020218">
    <property type="component" value="Unassembled WGS sequence"/>
</dbReference>
<evidence type="ECO:0000313" key="2">
    <source>
        <dbReference type="EMBL" id="EXI68838.1"/>
    </source>
</evidence>
<dbReference type="InterPro" id="IPR016024">
    <property type="entry name" value="ARM-type_fold"/>
</dbReference>
<feature type="transmembrane region" description="Helical" evidence="1">
    <location>
        <begin position="348"/>
        <end position="368"/>
    </location>
</feature>
<keyword evidence="1" id="KW-0472">Membrane</keyword>
<sequence>MNHHPAHQIIDEFLQAEDSSAQARRNAAVALATIADDTALQKLLQLAISDGDAGVRSTAEAELATLCQQSPANLGPAMAATLGSPGQAPPAYALFGRLQAQGARLPPLPATLPWLHLALSLFRQARGTAGWWSRSVRAMVPGLFTAVLGVLAALAYLQWLAEISLRSEHDVVGPLVASLLFIAGPLIAFGTWRTTPYRLHARRSSGALAEIAWACLHTAAPGIICVAAILLDNARGALADPEDWVIAGMLLLLPPIAAGAIRAGTIAADGALGSCRRLVGGGFASVIGAAAGLVCVTLATGLFHGISGSVCSQVWIWWLPICFGLAGAYAWIDARVPCAREAAADSQRLTICAAILGVFLVGALMPVLRASGAIRGLAEPLASVDVAALETKPATIPLHALPARIELKLASSERWNLIVDIEPPSPAGESGAYLWRARNRPPLQPVAPGSIHEIGGRGTSTLLFFDRKLDHLLRDSQALGAFLDAWWGRQNMPPTPPEAAGDTPSAPRVVTLSAFPVAPTVHFGSKQ</sequence>
<evidence type="ECO:0008006" key="4">
    <source>
        <dbReference type="Google" id="ProtNLM"/>
    </source>
</evidence>
<evidence type="ECO:0000256" key="1">
    <source>
        <dbReference type="SAM" id="Phobius"/>
    </source>
</evidence>
<dbReference type="AlphaFoldDB" id="A0A011MG57"/>
<keyword evidence="1" id="KW-1133">Transmembrane helix</keyword>
<comment type="caution">
    <text evidence="2">The sequence shown here is derived from an EMBL/GenBank/DDBJ whole genome shotgun (WGS) entry which is preliminary data.</text>
</comment>
<reference evidence="2" key="1">
    <citation type="submission" date="2014-02" db="EMBL/GenBank/DDBJ databases">
        <title>Expanding our view of genomic diversity in Candidatus Accumulibacter clades.</title>
        <authorList>
            <person name="Skennerton C.T."/>
            <person name="Barr J.J."/>
            <person name="Slater F.R."/>
            <person name="Bond P.L."/>
            <person name="Tyson G.W."/>
        </authorList>
    </citation>
    <scope>NUCLEOTIDE SEQUENCE [LARGE SCALE GENOMIC DNA]</scope>
</reference>
<keyword evidence="1" id="KW-0812">Transmembrane</keyword>
<dbReference type="EMBL" id="JFAX01000003">
    <property type="protein sequence ID" value="EXI68838.1"/>
    <property type="molecule type" value="Genomic_DNA"/>
</dbReference>
<dbReference type="InterPro" id="IPR011989">
    <property type="entry name" value="ARM-like"/>
</dbReference>
<dbReference type="PATRIC" id="fig|1454001.3.peg.838"/>
<accession>A0A011MG57</accession>
<dbReference type="STRING" id="1454001.AW08_00660"/>
<feature type="transmembrane region" description="Helical" evidence="1">
    <location>
        <begin position="315"/>
        <end position="336"/>
    </location>
</feature>
<feature type="transmembrane region" description="Helical" evidence="1">
    <location>
        <begin position="278"/>
        <end position="303"/>
    </location>
</feature>
<dbReference type="Gene3D" id="1.25.10.10">
    <property type="entry name" value="Leucine-rich Repeat Variant"/>
    <property type="match status" value="1"/>
</dbReference>
<organism evidence="2 3">
    <name type="scientific">Candidatus Accumulibacter adjunctus</name>
    <dbReference type="NCBI Taxonomy" id="1454001"/>
    <lineage>
        <taxon>Bacteria</taxon>
        <taxon>Pseudomonadati</taxon>
        <taxon>Pseudomonadota</taxon>
        <taxon>Betaproteobacteria</taxon>
        <taxon>Candidatus Accumulibacter</taxon>
    </lineage>
</organism>
<name>A0A011MG57_9PROT</name>
<feature type="transmembrane region" description="Helical" evidence="1">
    <location>
        <begin position="244"/>
        <end position="266"/>
    </location>
</feature>
<feature type="transmembrane region" description="Helical" evidence="1">
    <location>
        <begin position="171"/>
        <end position="190"/>
    </location>
</feature>
<keyword evidence="3" id="KW-1185">Reference proteome</keyword>